<dbReference type="InterPro" id="IPR011053">
    <property type="entry name" value="Single_hybrid_motif"/>
</dbReference>
<dbReference type="GO" id="GO:0009249">
    <property type="term" value="P:protein lipoylation"/>
    <property type="evidence" value="ECO:0007669"/>
    <property type="project" value="TreeGrafter"/>
</dbReference>
<dbReference type="RefSeq" id="WP_114280299.1">
    <property type="nucleotide sequence ID" value="NZ_QPJY01000007.1"/>
</dbReference>
<organism evidence="5 6">
    <name type="scientific">Thioalbus denitrificans</name>
    <dbReference type="NCBI Taxonomy" id="547122"/>
    <lineage>
        <taxon>Bacteria</taxon>
        <taxon>Pseudomonadati</taxon>
        <taxon>Pseudomonadota</taxon>
        <taxon>Gammaproteobacteria</taxon>
        <taxon>Chromatiales</taxon>
        <taxon>Ectothiorhodospiraceae</taxon>
        <taxon>Thioalbus</taxon>
    </lineage>
</organism>
<dbReference type="InterPro" id="IPR000089">
    <property type="entry name" value="Biotin_lipoyl"/>
</dbReference>
<dbReference type="Gene3D" id="2.40.50.100">
    <property type="match status" value="1"/>
</dbReference>
<keyword evidence="3" id="KW-0450">Lipoyl</keyword>
<dbReference type="GO" id="GO:0005960">
    <property type="term" value="C:glycine cleavage complex"/>
    <property type="evidence" value="ECO:0007669"/>
    <property type="project" value="InterPro"/>
</dbReference>
<dbReference type="CDD" id="cd06848">
    <property type="entry name" value="GCS_H"/>
    <property type="match status" value="1"/>
</dbReference>
<comment type="similarity">
    <text evidence="2">Belongs to the GcvH family.</text>
</comment>
<dbReference type="InterPro" id="IPR003016">
    <property type="entry name" value="2-oxoA_DH_lipoyl-BS"/>
</dbReference>
<dbReference type="GO" id="GO:0005829">
    <property type="term" value="C:cytosol"/>
    <property type="evidence" value="ECO:0007669"/>
    <property type="project" value="TreeGrafter"/>
</dbReference>
<proteinExistence type="inferred from homology"/>
<keyword evidence="6" id="KW-1185">Reference proteome</keyword>
<dbReference type="PANTHER" id="PTHR11715">
    <property type="entry name" value="GLYCINE CLEAVAGE SYSTEM H PROTEIN"/>
    <property type="match status" value="1"/>
</dbReference>
<name>A0A369C476_9GAMM</name>
<evidence type="ECO:0000259" key="4">
    <source>
        <dbReference type="PROSITE" id="PS50968"/>
    </source>
</evidence>
<comment type="caution">
    <text evidence="5">The sequence shown here is derived from an EMBL/GenBank/DDBJ whole genome shotgun (WGS) entry which is preliminary data.</text>
</comment>
<dbReference type="PROSITE" id="PS50968">
    <property type="entry name" value="BIOTINYL_LIPOYL"/>
    <property type="match status" value="1"/>
</dbReference>
<dbReference type="SUPFAM" id="SSF51230">
    <property type="entry name" value="Single hybrid motif"/>
    <property type="match status" value="1"/>
</dbReference>
<evidence type="ECO:0000313" key="5">
    <source>
        <dbReference type="EMBL" id="RCX28361.1"/>
    </source>
</evidence>
<gene>
    <name evidence="5" type="ORF">DFQ59_107107</name>
</gene>
<evidence type="ECO:0000313" key="6">
    <source>
        <dbReference type="Proteomes" id="UP000252707"/>
    </source>
</evidence>
<dbReference type="InterPro" id="IPR002930">
    <property type="entry name" value="GCV_H"/>
</dbReference>
<dbReference type="GO" id="GO:0019464">
    <property type="term" value="P:glycine decarboxylation via glycine cleavage system"/>
    <property type="evidence" value="ECO:0007669"/>
    <property type="project" value="InterPro"/>
</dbReference>
<dbReference type="InterPro" id="IPR033753">
    <property type="entry name" value="GCV_H/Fam206"/>
</dbReference>
<evidence type="ECO:0000256" key="3">
    <source>
        <dbReference type="ARBA" id="ARBA00022823"/>
    </source>
</evidence>
<dbReference type="Proteomes" id="UP000252707">
    <property type="component" value="Unassembled WGS sequence"/>
</dbReference>
<reference evidence="5 6" key="1">
    <citation type="submission" date="2018-07" db="EMBL/GenBank/DDBJ databases">
        <title>Genomic Encyclopedia of Type Strains, Phase IV (KMG-IV): sequencing the most valuable type-strain genomes for metagenomic binning, comparative biology and taxonomic classification.</title>
        <authorList>
            <person name="Goeker M."/>
        </authorList>
    </citation>
    <scope>NUCLEOTIDE SEQUENCE [LARGE SCALE GENOMIC DNA]</scope>
    <source>
        <strain evidence="5 6">DSM 26407</strain>
    </source>
</reference>
<evidence type="ECO:0000256" key="2">
    <source>
        <dbReference type="ARBA" id="ARBA00009249"/>
    </source>
</evidence>
<sequence>MATVRGCDIPEALFYDVESNIWARPEADGTVTVGMTSYGCCLAGPLVAFTPRRVGKEIRRGRSCATVESGKWVGPINAPVGGEIVAVNERLLDSPGTINRDPYATGWLLRLRPADWAVESAALLTGAAALTEFEQRMEEDGFDGC</sequence>
<dbReference type="PANTHER" id="PTHR11715:SF3">
    <property type="entry name" value="GLYCINE CLEAVAGE SYSTEM H PROTEIN-RELATED"/>
    <property type="match status" value="1"/>
</dbReference>
<dbReference type="AlphaFoldDB" id="A0A369C476"/>
<dbReference type="PROSITE" id="PS00189">
    <property type="entry name" value="LIPOYL"/>
    <property type="match status" value="1"/>
</dbReference>
<dbReference type="Pfam" id="PF01597">
    <property type="entry name" value="GCV_H"/>
    <property type="match status" value="1"/>
</dbReference>
<protein>
    <submittedName>
        <fullName evidence="5">Glycine cleavage system H protein</fullName>
    </submittedName>
</protein>
<comment type="cofactor">
    <cofactor evidence="1">
        <name>(R)-lipoate</name>
        <dbReference type="ChEBI" id="CHEBI:83088"/>
    </cofactor>
</comment>
<evidence type="ECO:0000256" key="1">
    <source>
        <dbReference type="ARBA" id="ARBA00001938"/>
    </source>
</evidence>
<accession>A0A369C476</accession>
<feature type="domain" description="Lipoyl-binding" evidence="4">
    <location>
        <begin position="30"/>
        <end position="112"/>
    </location>
</feature>
<dbReference type="EMBL" id="QPJY01000007">
    <property type="protein sequence ID" value="RCX28361.1"/>
    <property type="molecule type" value="Genomic_DNA"/>
</dbReference>
<dbReference type="OrthoDB" id="9796712at2"/>